<dbReference type="FunFam" id="1.10.287.130:FF:000001">
    <property type="entry name" value="Two-component sensor histidine kinase"/>
    <property type="match status" value="1"/>
</dbReference>
<protein>
    <recommendedName>
        <fullName evidence="4">histidine kinase</fullName>
        <ecNumber evidence="4">2.7.13.3</ecNumber>
    </recommendedName>
</protein>
<dbReference type="PROSITE" id="PS50885">
    <property type="entry name" value="HAMP"/>
    <property type="match status" value="1"/>
</dbReference>
<dbReference type="Proteomes" id="UP000008460">
    <property type="component" value="Chromosome"/>
</dbReference>
<dbReference type="InterPro" id="IPR050428">
    <property type="entry name" value="TCS_sensor_his_kinase"/>
</dbReference>
<dbReference type="STRING" id="590998.Celf_0646"/>
<dbReference type="InterPro" id="IPR004358">
    <property type="entry name" value="Sig_transdc_His_kin-like_C"/>
</dbReference>
<dbReference type="PROSITE" id="PS50109">
    <property type="entry name" value="HIS_KIN"/>
    <property type="match status" value="1"/>
</dbReference>
<dbReference type="GO" id="GO:0005509">
    <property type="term" value="F:calcium ion binding"/>
    <property type="evidence" value="ECO:0007669"/>
    <property type="project" value="UniProtKB-ARBA"/>
</dbReference>
<dbReference type="SUPFAM" id="SSF47384">
    <property type="entry name" value="Homodimeric domain of signal transducing histidine kinase"/>
    <property type="match status" value="1"/>
</dbReference>
<comment type="subcellular location">
    <subcellularLocation>
        <location evidence="3">Cell membrane</location>
    </subcellularLocation>
</comment>
<evidence type="ECO:0000256" key="12">
    <source>
        <dbReference type="SAM" id="MobiDB-lite"/>
    </source>
</evidence>
<keyword evidence="7 13" id="KW-0812">Transmembrane</keyword>
<dbReference type="Gene3D" id="3.30.565.10">
    <property type="entry name" value="Histidine kinase-like ATPase, C-terminal domain"/>
    <property type="match status" value="1"/>
</dbReference>
<evidence type="ECO:0000256" key="6">
    <source>
        <dbReference type="ARBA" id="ARBA00022679"/>
    </source>
</evidence>
<dbReference type="PANTHER" id="PTHR45436">
    <property type="entry name" value="SENSOR HISTIDINE KINASE YKOH"/>
    <property type="match status" value="1"/>
</dbReference>
<comment type="catalytic activity">
    <reaction evidence="1">
        <text>ATP + protein L-histidine = ADP + protein N-phospho-L-histidine.</text>
        <dbReference type="EC" id="2.7.13.3"/>
    </reaction>
</comment>
<dbReference type="InterPro" id="IPR003661">
    <property type="entry name" value="HisK_dim/P_dom"/>
</dbReference>
<dbReference type="Pfam" id="PF00672">
    <property type="entry name" value="HAMP"/>
    <property type="match status" value="1"/>
</dbReference>
<dbReference type="SMART" id="SM00387">
    <property type="entry name" value="HATPase_c"/>
    <property type="match status" value="1"/>
</dbReference>
<evidence type="ECO:0000313" key="16">
    <source>
        <dbReference type="EMBL" id="AEE44786.1"/>
    </source>
</evidence>
<evidence type="ECO:0000259" key="15">
    <source>
        <dbReference type="PROSITE" id="PS50885"/>
    </source>
</evidence>
<evidence type="ECO:0000256" key="1">
    <source>
        <dbReference type="ARBA" id="ARBA00000085"/>
    </source>
</evidence>
<evidence type="ECO:0000256" key="8">
    <source>
        <dbReference type="ARBA" id="ARBA00022777"/>
    </source>
</evidence>
<dbReference type="Pfam" id="PF02518">
    <property type="entry name" value="HATPase_c"/>
    <property type="match status" value="1"/>
</dbReference>
<dbReference type="GO" id="GO:0000155">
    <property type="term" value="F:phosphorelay sensor kinase activity"/>
    <property type="evidence" value="ECO:0007669"/>
    <property type="project" value="InterPro"/>
</dbReference>
<organism evidence="16 17">
    <name type="scientific">Cellulomonas fimi (strain ATCC 484 / DSM 20113 / JCM 1341 / CCUG 24087 / LMG 16345 / NBRC 15513 / NCIMB 8980 / NCTC 7547 / NRS-133)</name>
    <dbReference type="NCBI Taxonomy" id="590998"/>
    <lineage>
        <taxon>Bacteria</taxon>
        <taxon>Bacillati</taxon>
        <taxon>Actinomycetota</taxon>
        <taxon>Actinomycetes</taxon>
        <taxon>Micrococcales</taxon>
        <taxon>Cellulomonadaceae</taxon>
        <taxon>Cellulomonas</taxon>
    </lineage>
</organism>
<evidence type="ECO:0000256" key="5">
    <source>
        <dbReference type="ARBA" id="ARBA00022553"/>
    </source>
</evidence>
<reference evidence="16 17" key="1">
    <citation type="submission" date="2011-04" db="EMBL/GenBank/DDBJ databases">
        <title>Complete sequence of Cellulomonas fimi ATCC 484.</title>
        <authorList>
            <consortium name="US DOE Joint Genome Institute"/>
            <person name="Lucas S."/>
            <person name="Han J."/>
            <person name="Lapidus A."/>
            <person name="Cheng J.-F."/>
            <person name="Goodwin L."/>
            <person name="Pitluck S."/>
            <person name="Peters L."/>
            <person name="Chertkov O."/>
            <person name="Detter J.C."/>
            <person name="Han C."/>
            <person name="Tapia R."/>
            <person name="Land M."/>
            <person name="Hauser L."/>
            <person name="Kyrpides N."/>
            <person name="Ivanova N."/>
            <person name="Ovchinnikova G."/>
            <person name="Pagani I."/>
            <person name="Mead D."/>
            <person name="Brumm P."/>
            <person name="Woyke T."/>
        </authorList>
    </citation>
    <scope>NUCLEOTIDE SEQUENCE [LARGE SCALE GENOMIC DNA]</scope>
    <source>
        <strain evidence="17">ATCC 484 / DSM 20113 / JCM 1341 / NBRC 15513 / NCIMB 8980 / NCTC 7547</strain>
    </source>
</reference>
<dbReference type="Gene3D" id="1.10.287.130">
    <property type="match status" value="1"/>
</dbReference>
<evidence type="ECO:0000256" key="10">
    <source>
        <dbReference type="ARBA" id="ARBA00023012"/>
    </source>
</evidence>
<dbReference type="InterPro" id="IPR036097">
    <property type="entry name" value="HisK_dim/P_sf"/>
</dbReference>
<dbReference type="FunFam" id="3.30.565.10:FF:000006">
    <property type="entry name" value="Sensor histidine kinase WalK"/>
    <property type="match status" value="1"/>
</dbReference>
<dbReference type="EC" id="2.7.13.3" evidence="4"/>
<dbReference type="InterPro" id="IPR036890">
    <property type="entry name" value="HATPase_C_sf"/>
</dbReference>
<evidence type="ECO:0000256" key="7">
    <source>
        <dbReference type="ARBA" id="ARBA00022692"/>
    </source>
</evidence>
<evidence type="ECO:0000256" key="13">
    <source>
        <dbReference type="SAM" id="Phobius"/>
    </source>
</evidence>
<feature type="region of interest" description="Disordered" evidence="12">
    <location>
        <begin position="512"/>
        <end position="541"/>
    </location>
</feature>
<feature type="transmembrane region" description="Helical" evidence="13">
    <location>
        <begin position="48"/>
        <end position="71"/>
    </location>
</feature>
<name>F4GYR7_CELFA</name>
<evidence type="ECO:0000256" key="11">
    <source>
        <dbReference type="ARBA" id="ARBA00023136"/>
    </source>
</evidence>
<dbReference type="SUPFAM" id="SSF158472">
    <property type="entry name" value="HAMP domain-like"/>
    <property type="match status" value="1"/>
</dbReference>
<dbReference type="SMART" id="SM00304">
    <property type="entry name" value="HAMP"/>
    <property type="match status" value="1"/>
</dbReference>
<dbReference type="HOGENOM" id="CLU_000445_89_6_11"/>
<dbReference type="InterPro" id="IPR003660">
    <property type="entry name" value="HAMP_dom"/>
</dbReference>
<keyword evidence="11 13" id="KW-0472">Membrane</keyword>
<dbReference type="Gene3D" id="6.10.340.10">
    <property type="match status" value="1"/>
</dbReference>
<dbReference type="InterPro" id="IPR005467">
    <property type="entry name" value="His_kinase_dom"/>
</dbReference>
<accession>F4GYR7</accession>
<dbReference type="eggNOG" id="COG2770">
    <property type="taxonomic scope" value="Bacteria"/>
</dbReference>
<dbReference type="Pfam" id="PF00512">
    <property type="entry name" value="HisKA"/>
    <property type="match status" value="1"/>
</dbReference>
<evidence type="ECO:0000256" key="2">
    <source>
        <dbReference type="ARBA" id="ARBA00001968"/>
    </source>
</evidence>
<dbReference type="EMBL" id="CP002666">
    <property type="protein sequence ID" value="AEE44786.1"/>
    <property type="molecule type" value="Genomic_DNA"/>
</dbReference>
<comment type="cofactor">
    <cofactor evidence="2">
        <name>a divalent metal cation</name>
        <dbReference type="ChEBI" id="CHEBI:60240"/>
    </cofactor>
</comment>
<evidence type="ECO:0000256" key="4">
    <source>
        <dbReference type="ARBA" id="ARBA00012438"/>
    </source>
</evidence>
<keyword evidence="8 16" id="KW-0418">Kinase</keyword>
<evidence type="ECO:0000256" key="3">
    <source>
        <dbReference type="ARBA" id="ARBA00004236"/>
    </source>
</evidence>
<evidence type="ECO:0000313" key="17">
    <source>
        <dbReference type="Proteomes" id="UP000008460"/>
    </source>
</evidence>
<sequence length="541" mass="56725">MTSTAPTTATRPAGGPEATGASTPRAGVRRVRDGVQAWWSTVPLVGRLVGIMTVLLAFGLLLAGAASATLLSRTLVAQVDAKLVTEGVGLAKTLARTVLTEQLPDEDAYLPTDYAVAFTTTEGTRWASGGSAVDAHGVPRLPELTPSQAAERAGEPFTIASSQEDSRWRAVAYPVYLERSARVVGSVVVALPLGEIHSTVKSMTLALLLSGVGILGLGVLAGGWAVRRSLRPLRQIEATAAAIAAGDLSRRVTTAPPTTEVGRLGDALNGMLAQIEQAFGVSTASEARMRRFVADASHELRTPLATIRGYGELYRMGALTERTQVDDTMRRIEDSATRMGTLVEDLLALARLDENRPLRHDPVDLTVLAADAVSDLRALDPSRTARLVPLDAGGTTGACVVRGEEARLRQVVANLVGNVVRHTPEGTPVELAVGVRDGRGVLEVRDHGPGIDPEHAARVFERFYRVDASRGRDSGGAGLGMAIVAAIVTAHGGTVGLHETPGGGTTVHVALPVAPDPGDGPHHPVSPARSTMARPDHRREA</sequence>
<feature type="region of interest" description="Disordered" evidence="12">
    <location>
        <begin position="1"/>
        <end position="26"/>
    </location>
</feature>
<dbReference type="KEGG" id="cfi:Celf_0646"/>
<dbReference type="CDD" id="cd06225">
    <property type="entry name" value="HAMP"/>
    <property type="match status" value="1"/>
</dbReference>
<dbReference type="InterPro" id="IPR003594">
    <property type="entry name" value="HATPase_dom"/>
</dbReference>
<evidence type="ECO:0000256" key="9">
    <source>
        <dbReference type="ARBA" id="ARBA00022989"/>
    </source>
</evidence>
<feature type="transmembrane region" description="Helical" evidence="13">
    <location>
        <begin position="205"/>
        <end position="226"/>
    </location>
</feature>
<feature type="compositionally biased region" description="Low complexity" evidence="12">
    <location>
        <begin position="1"/>
        <end position="21"/>
    </location>
</feature>
<feature type="domain" description="Histidine kinase" evidence="14">
    <location>
        <begin position="295"/>
        <end position="515"/>
    </location>
</feature>
<dbReference type="CDD" id="cd00082">
    <property type="entry name" value="HisKA"/>
    <property type="match status" value="1"/>
</dbReference>
<keyword evidence="5" id="KW-0597">Phosphoprotein</keyword>
<keyword evidence="9 13" id="KW-1133">Transmembrane helix</keyword>
<evidence type="ECO:0000259" key="14">
    <source>
        <dbReference type="PROSITE" id="PS50109"/>
    </source>
</evidence>
<dbReference type="CDD" id="cd00075">
    <property type="entry name" value="HATPase"/>
    <property type="match status" value="1"/>
</dbReference>
<dbReference type="SUPFAM" id="SSF55874">
    <property type="entry name" value="ATPase domain of HSP90 chaperone/DNA topoisomerase II/histidine kinase"/>
    <property type="match status" value="1"/>
</dbReference>
<feature type="domain" description="HAMP" evidence="15">
    <location>
        <begin position="227"/>
        <end position="280"/>
    </location>
</feature>
<dbReference type="AlphaFoldDB" id="F4GYR7"/>
<dbReference type="RefSeq" id="WP_013769815.1">
    <property type="nucleotide sequence ID" value="NC_015514.1"/>
</dbReference>
<dbReference type="eggNOG" id="COG5002">
    <property type="taxonomic scope" value="Bacteria"/>
</dbReference>
<gene>
    <name evidence="16" type="ordered locus">Celf_0646</name>
</gene>
<dbReference type="GO" id="GO:0005886">
    <property type="term" value="C:plasma membrane"/>
    <property type="evidence" value="ECO:0007669"/>
    <property type="project" value="UniProtKB-SubCell"/>
</dbReference>
<dbReference type="PANTHER" id="PTHR45436:SF5">
    <property type="entry name" value="SENSOR HISTIDINE KINASE TRCS"/>
    <property type="match status" value="1"/>
</dbReference>
<keyword evidence="6" id="KW-0808">Transferase</keyword>
<keyword evidence="17" id="KW-1185">Reference proteome</keyword>
<dbReference type="SMART" id="SM00388">
    <property type="entry name" value="HisKA"/>
    <property type="match status" value="1"/>
</dbReference>
<proteinExistence type="predicted"/>
<dbReference type="PRINTS" id="PR00344">
    <property type="entry name" value="BCTRLSENSOR"/>
</dbReference>
<keyword evidence="10" id="KW-0902">Two-component regulatory system</keyword>